<name>A0A387H2N4_9ACTN</name>
<protein>
    <recommendedName>
        <fullName evidence="3">Phosphoadenosine phosphosulphate reductase domain-containing protein</fullName>
    </recommendedName>
</protein>
<organism evidence="1 2">
    <name type="scientific">Streptomyces hundungensis</name>
    <dbReference type="NCBI Taxonomy" id="1077946"/>
    <lineage>
        <taxon>Bacteria</taxon>
        <taxon>Bacillati</taxon>
        <taxon>Actinomycetota</taxon>
        <taxon>Actinomycetes</taxon>
        <taxon>Kitasatosporales</taxon>
        <taxon>Streptomycetaceae</taxon>
        <taxon>Streptomyces</taxon>
    </lineage>
</organism>
<dbReference type="EMBL" id="CP032698">
    <property type="protein sequence ID" value="AYG77905.1"/>
    <property type="molecule type" value="Genomic_DNA"/>
</dbReference>
<sequence>MSCTAPGPQLPLFGHAPEDNADVDVVINWGLGVDSTAYIARMLTAPATHGIDLERTVVLYMATGSEWPETRLLVEKFMLPLLREHRVRFVQLARNGHLRQDGFTVLDDSPTPERLFARGPWTLWDDLESVGTVPQQAGTRKCSLWAKGDVGDWWLGQQFGGRPFRQIMGFNADEEGRRFGDQATSKMPGRTGEFPLIDWGWGRQRCEDYLLERFGVHWPKSYCTFCCFPASMGALPAHLERMRAHPSLAGEVLRLEYTAMSLNPNARLYGRRSLLELLDPDQPRDRVCLDAFERELDMPWALYRVRRLFLLSHDGRRRPVMRSTERIDLGRPQQLAHRLATISQRHRVAVEHDPAYGRARAWARPRGTTWPMAEDLFTTAPARVIDKQDKGFEREWHALLTGAAAQLPLT</sequence>
<dbReference type="InterPro" id="IPR014729">
    <property type="entry name" value="Rossmann-like_a/b/a_fold"/>
</dbReference>
<accession>A0A387H2N4</accession>
<dbReference type="Proteomes" id="UP000271554">
    <property type="component" value="Chromosome"/>
</dbReference>
<dbReference type="KEGG" id="shun:DWB77_00012"/>
<proteinExistence type="predicted"/>
<dbReference type="AlphaFoldDB" id="A0A387H2N4"/>
<dbReference type="Gene3D" id="3.40.50.620">
    <property type="entry name" value="HUPs"/>
    <property type="match status" value="1"/>
</dbReference>
<reference evidence="1 2" key="1">
    <citation type="submission" date="2018-10" db="EMBL/GenBank/DDBJ databases">
        <title>Relationship between Morphology and Antimicrobial Activity in Streptomyces.</title>
        <authorList>
            <person name="Kang H.J."/>
            <person name="Kim S.B."/>
        </authorList>
    </citation>
    <scope>NUCLEOTIDE SEQUENCE [LARGE SCALE GENOMIC DNA]</scope>
    <source>
        <strain evidence="1 2">BH38</strain>
    </source>
</reference>
<evidence type="ECO:0008006" key="3">
    <source>
        <dbReference type="Google" id="ProtNLM"/>
    </source>
</evidence>
<gene>
    <name evidence="1" type="ORF">DWB77_00012</name>
</gene>
<keyword evidence="2" id="KW-1185">Reference proteome</keyword>
<evidence type="ECO:0000313" key="1">
    <source>
        <dbReference type="EMBL" id="AYG77905.1"/>
    </source>
</evidence>
<evidence type="ECO:0000313" key="2">
    <source>
        <dbReference type="Proteomes" id="UP000271554"/>
    </source>
</evidence>
<dbReference type="RefSeq" id="WP_246033305.1">
    <property type="nucleotide sequence ID" value="NZ_CP032698.1"/>
</dbReference>